<protein>
    <submittedName>
        <fullName evidence="1">Uncharacterized protein</fullName>
    </submittedName>
</protein>
<proteinExistence type="predicted"/>
<organism evidence="1 2">
    <name type="scientific">Dermacentor silvarum</name>
    <name type="common">Tick</name>
    <dbReference type="NCBI Taxonomy" id="543639"/>
    <lineage>
        <taxon>Eukaryota</taxon>
        <taxon>Metazoa</taxon>
        <taxon>Ecdysozoa</taxon>
        <taxon>Arthropoda</taxon>
        <taxon>Chelicerata</taxon>
        <taxon>Arachnida</taxon>
        <taxon>Acari</taxon>
        <taxon>Parasitiformes</taxon>
        <taxon>Ixodida</taxon>
        <taxon>Ixodoidea</taxon>
        <taxon>Ixodidae</taxon>
        <taxon>Rhipicephalinae</taxon>
        <taxon>Dermacentor</taxon>
    </lineage>
</organism>
<reference evidence="1" key="1">
    <citation type="submission" date="2020-05" db="EMBL/GenBank/DDBJ databases">
        <title>Large-scale comparative analyses of tick genomes elucidate their genetic diversity and vector capacities.</title>
        <authorList>
            <person name="Jia N."/>
            <person name="Wang J."/>
            <person name="Shi W."/>
            <person name="Du L."/>
            <person name="Sun Y."/>
            <person name="Zhan W."/>
            <person name="Jiang J."/>
            <person name="Wang Q."/>
            <person name="Zhang B."/>
            <person name="Ji P."/>
            <person name="Sakyi L.B."/>
            <person name="Cui X."/>
            <person name="Yuan T."/>
            <person name="Jiang B."/>
            <person name="Yang W."/>
            <person name="Lam T.T.-Y."/>
            <person name="Chang Q."/>
            <person name="Ding S."/>
            <person name="Wang X."/>
            <person name="Zhu J."/>
            <person name="Ruan X."/>
            <person name="Zhao L."/>
            <person name="Wei J."/>
            <person name="Que T."/>
            <person name="Du C."/>
            <person name="Cheng J."/>
            <person name="Dai P."/>
            <person name="Han X."/>
            <person name="Huang E."/>
            <person name="Gao Y."/>
            <person name="Liu J."/>
            <person name="Shao H."/>
            <person name="Ye R."/>
            <person name="Li L."/>
            <person name="Wei W."/>
            <person name="Wang X."/>
            <person name="Wang C."/>
            <person name="Yang T."/>
            <person name="Huo Q."/>
            <person name="Li W."/>
            <person name="Guo W."/>
            <person name="Chen H."/>
            <person name="Zhou L."/>
            <person name="Ni X."/>
            <person name="Tian J."/>
            <person name="Zhou Y."/>
            <person name="Sheng Y."/>
            <person name="Liu T."/>
            <person name="Pan Y."/>
            <person name="Xia L."/>
            <person name="Li J."/>
            <person name="Zhao F."/>
            <person name="Cao W."/>
        </authorList>
    </citation>
    <scope>NUCLEOTIDE SEQUENCE</scope>
    <source>
        <strain evidence="1">Dsil-2018</strain>
    </source>
</reference>
<keyword evidence="2" id="KW-1185">Reference proteome</keyword>
<accession>A0ACB8C426</accession>
<evidence type="ECO:0000313" key="2">
    <source>
        <dbReference type="Proteomes" id="UP000821865"/>
    </source>
</evidence>
<evidence type="ECO:0000313" key="1">
    <source>
        <dbReference type="EMBL" id="KAH7933579.1"/>
    </source>
</evidence>
<gene>
    <name evidence="1" type="ORF">HPB49_014034</name>
</gene>
<dbReference type="EMBL" id="CM023478">
    <property type="protein sequence ID" value="KAH7933579.1"/>
    <property type="molecule type" value="Genomic_DNA"/>
</dbReference>
<comment type="caution">
    <text evidence="1">The sequence shown here is derived from an EMBL/GenBank/DDBJ whole genome shotgun (WGS) entry which is preliminary data.</text>
</comment>
<name>A0ACB8C426_DERSI</name>
<dbReference type="Proteomes" id="UP000821865">
    <property type="component" value="Chromosome 9"/>
</dbReference>
<sequence length="466" mass="49196">MPNTRQTHVISPSPTDPPGAGQSPRSEEGDFSDDGDAVIARFCDLIDKMPATSEDQPPADADEDEALSSVSEGTAVAAALPAHLGSRVQNRVREIEDEVLNYCTCPANKVPVEARKLLKARVASSMEARREVATLQRRAFVAEGRLDGFIVAAPGPGYAARGPGAPAAGAAAPSGAGGSVPAPAVRMDYAAALKAGITPAADAVRGGPGVAAGAAAGQPGPTHEHVAFLTPMSTTATPARDVLRLLKTNIDPHAKNIRRVSTPHPSIANLEQAIGANAVTRSSIIVRRGQKRNPHVKFSGVDPDIGPGEFLKILNDRNQGLDLDLEKCKVRVTFRERAGTRAYVAEVDPEGYQKIMSRPRLSVGWTSVRAREDLHVPTCTYCATYGHGRMTCPHKADPAKVTCMKCGGNHLAVTCRVRMGDAAVCCAECGRAGRDTTDHPTGFPECPILVEKVARLRARTNYGGPH</sequence>